<sequence>MVNPAPRSNTSNGHSDSTLVLDSGHPSESAANGAPNAGGAIQRLTLADITPPWPKMTKAAISAANAPYEAESQRVLPAYLAYLNASGDEREAYERALDAVIDSLPRHVKLTLTPGQALQHAAGQVIREQNDEQRGMNVRFYDKVQRIFGTLEQYHGPDHPATSIDWASVAPQACKPCPMLKFFDRVCVKVVEEESDDEGDESDSAENSNNSHTDV</sequence>
<feature type="region of interest" description="Disordered" evidence="1">
    <location>
        <begin position="1"/>
        <end position="37"/>
    </location>
</feature>
<feature type="compositionally biased region" description="Polar residues" evidence="1">
    <location>
        <begin position="1"/>
        <end position="20"/>
    </location>
</feature>
<feature type="compositionally biased region" description="Low complexity" evidence="1">
    <location>
        <begin position="205"/>
        <end position="215"/>
    </location>
</feature>
<feature type="region of interest" description="Disordered" evidence="1">
    <location>
        <begin position="193"/>
        <end position="215"/>
    </location>
</feature>
<reference evidence="2 3" key="1">
    <citation type="submission" date="2023-08" db="EMBL/GenBank/DDBJ databases">
        <title>Annotated Genome Sequence of Vanrija albida AlHP1.</title>
        <authorList>
            <person name="Herzog R."/>
        </authorList>
    </citation>
    <scope>NUCLEOTIDE SEQUENCE [LARGE SCALE GENOMIC DNA]</scope>
    <source>
        <strain evidence="2 3">AlHP1</strain>
    </source>
</reference>
<keyword evidence="3" id="KW-1185">Reference proteome</keyword>
<accession>A0ABR3QGF1</accession>
<dbReference type="EMBL" id="JBBXJM010000001">
    <property type="protein sequence ID" value="KAL1413790.1"/>
    <property type="molecule type" value="Genomic_DNA"/>
</dbReference>
<name>A0ABR3QGF1_9TREE</name>
<dbReference type="GeneID" id="95982616"/>
<organism evidence="2 3">
    <name type="scientific">Vanrija albida</name>
    <dbReference type="NCBI Taxonomy" id="181172"/>
    <lineage>
        <taxon>Eukaryota</taxon>
        <taxon>Fungi</taxon>
        <taxon>Dikarya</taxon>
        <taxon>Basidiomycota</taxon>
        <taxon>Agaricomycotina</taxon>
        <taxon>Tremellomycetes</taxon>
        <taxon>Trichosporonales</taxon>
        <taxon>Trichosporonaceae</taxon>
        <taxon>Vanrija</taxon>
    </lineage>
</organism>
<protein>
    <submittedName>
        <fullName evidence="2">Uncharacterized protein</fullName>
    </submittedName>
</protein>
<evidence type="ECO:0000313" key="2">
    <source>
        <dbReference type="EMBL" id="KAL1413790.1"/>
    </source>
</evidence>
<evidence type="ECO:0000256" key="1">
    <source>
        <dbReference type="SAM" id="MobiDB-lite"/>
    </source>
</evidence>
<evidence type="ECO:0000313" key="3">
    <source>
        <dbReference type="Proteomes" id="UP001565368"/>
    </source>
</evidence>
<gene>
    <name evidence="2" type="ORF">Q8F55_001573</name>
</gene>
<dbReference type="RefSeq" id="XP_069213734.1">
    <property type="nucleotide sequence ID" value="XM_069350190.1"/>
</dbReference>
<proteinExistence type="predicted"/>
<dbReference type="Proteomes" id="UP001565368">
    <property type="component" value="Unassembled WGS sequence"/>
</dbReference>
<comment type="caution">
    <text evidence="2">The sequence shown here is derived from an EMBL/GenBank/DDBJ whole genome shotgun (WGS) entry which is preliminary data.</text>
</comment>
<feature type="compositionally biased region" description="Acidic residues" evidence="1">
    <location>
        <begin position="193"/>
        <end position="204"/>
    </location>
</feature>